<protein>
    <submittedName>
        <fullName evidence="3">Uncharacterized protein</fullName>
    </submittedName>
</protein>
<feature type="region of interest" description="Disordered" evidence="1">
    <location>
        <begin position="217"/>
        <end position="236"/>
    </location>
</feature>
<proteinExistence type="predicted"/>
<dbReference type="RefSeq" id="WP_007103884.1">
    <property type="nucleotide sequence ID" value="NZ_BAER01000026.1"/>
</dbReference>
<dbReference type="AlphaFoldDB" id="K7A9J3"/>
<reference evidence="4" key="1">
    <citation type="journal article" date="2014" name="Environ. Microbiol.">
        <title>Comparative genomics of the marine bacterial genus Glaciecola reveals the high degree of genomic diversity and genomic characteristic for cold adaptation.</title>
        <authorList>
            <person name="Qin Q.L."/>
            <person name="Xie B.B."/>
            <person name="Yu Y."/>
            <person name="Shu Y.L."/>
            <person name="Rong J.C."/>
            <person name="Zhang Y.J."/>
            <person name="Zhao D.L."/>
            <person name="Chen X.L."/>
            <person name="Zhang X.Y."/>
            <person name="Chen B."/>
            <person name="Zhou B.C."/>
            <person name="Zhang Y.Z."/>
        </authorList>
    </citation>
    <scope>NUCLEOTIDE SEQUENCE [LARGE SCALE GENOMIC DNA]</scope>
    <source>
        <strain evidence="4">LMG 21857</strain>
    </source>
</reference>
<evidence type="ECO:0000256" key="2">
    <source>
        <dbReference type="SAM" id="Phobius"/>
    </source>
</evidence>
<keyword evidence="4" id="KW-1185">Reference proteome</keyword>
<keyword evidence="2" id="KW-1133">Transmembrane helix</keyword>
<gene>
    <name evidence="3" type="ORF">GPLA_1165</name>
</gene>
<name>K7A9J3_9ALTE</name>
<dbReference type="OrthoDB" id="6382267at2"/>
<comment type="caution">
    <text evidence="3">The sequence shown here is derived from an EMBL/GenBank/DDBJ whole genome shotgun (WGS) entry which is preliminary data.</text>
</comment>
<evidence type="ECO:0000313" key="4">
    <source>
        <dbReference type="Proteomes" id="UP000006322"/>
    </source>
</evidence>
<keyword evidence="2" id="KW-0472">Membrane</keyword>
<dbReference type="STRING" id="1129793.GPLA_1165"/>
<dbReference type="Proteomes" id="UP000006322">
    <property type="component" value="Unassembled WGS sequence"/>
</dbReference>
<accession>K7A9J3</accession>
<organism evidence="3 4">
    <name type="scientific">Paraglaciecola polaris LMG 21857</name>
    <dbReference type="NCBI Taxonomy" id="1129793"/>
    <lineage>
        <taxon>Bacteria</taxon>
        <taxon>Pseudomonadati</taxon>
        <taxon>Pseudomonadota</taxon>
        <taxon>Gammaproteobacteria</taxon>
        <taxon>Alteromonadales</taxon>
        <taxon>Alteromonadaceae</taxon>
        <taxon>Paraglaciecola</taxon>
    </lineage>
</organism>
<evidence type="ECO:0000256" key="1">
    <source>
        <dbReference type="SAM" id="MobiDB-lite"/>
    </source>
</evidence>
<sequence length="337" mass="38107">MLYLALYFSVGLFTALTFAAYWLLYRGTIESPKSAKVMLFSAIEPLILWPHFCWYFLHHNNRQHAITHYEGFRMPEIKGVSPEEEERKWLTVIDDLPQCGMYMMYKGTDIYGEALSARFIFKTAELLPAIFDAMHPKPFVFADGTCAVDLENDDAKGAGGTDNDVEDFFLAKGFSPADEFLPAEGSFLNHAEGSRFNDAEGSRFNGAEGSRFNGAEGSFFNNAEGSNQEDESHHSAPEPFFAQERNMHRWLRAYDPALQLCTGLPEAFDRFEYIASSMIEAGKGQVYCKTCAKLYAAKDVKTEDEGQGGWILGAIRCPREHLLARRKKIHFMRACQD</sequence>
<dbReference type="EMBL" id="BAER01000026">
    <property type="protein sequence ID" value="GAC32080.1"/>
    <property type="molecule type" value="Genomic_DNA"/>
</dbReference>
<evidence type="ECO:0000313" key="3">
    <source>
        <dbReference type="EMBL" id="GAC32080.1"/>
    </source>
</evidence>
<feature type="transmembrane region" description="Helical" evidence="2">
    <location>
        <begin position="6"/>
        <end position="25"/>
    </location>
</feature>
<keyword evidence="2" id="KW-0812">Transmembrane</keyword>